<dbReference type="PANTHER" id="PTHR30189">
    <property type="entry name" value="LPS-ASSEMBLY PROTEIN"/>
    <property type="match status" value="1"/>
</dbReference>
<feature type="signal peptide" evidence="2">
    <location>
        <begin position="1"/>
        <end position="22"/>
    </location>
</feature>
<comment type="similarity">
    <text evidence="2">Belongs to the LptD family.</text>
</comment>
<dbReference type="Pfam" id="PF04453">
    <property type="entry name" value="LptD"/>
    <property type="match status" value="1"/>
</dbReference>
<evidence type="ECO:0000256" key="3">
    <source>
        <dbReference type="SAM" id="MobiDB-lite"/>
    </source>
</evidence>
<comment type="subunit">
    <text evidence="2">Component of the lipopolysaccharide transport and assembly complex. Interacts with LptE and LptA.</text>
</comment>
<organism evidence="5 6">
    <name type="scientific">Lysobacter silvisoli</name>
    <dbReference type="NCBI Taxonomy" id="2293254"/>
    <lineage>
        <taxon>Bacteria</taxon>
        <taxon>Pseudomonadati</taxon>
        <taxon>Pseudomonadota</taxon>
        <taxon>Gammaproteobacteria</taxon>
        <taxon>Lysobacterales</taxon>
        <taxon>Lysobacteraceae</taxon>
        <taxon>Lysobacter</taxon>
    </lineage>
</organism>
<proteinExistence type="inferred from homology"/>
<dbReference type="HAMAP" id="MF_01411">
    <property type="entry name" value="LPS_assembly_LptD"/>
    <property type="match status" value="1"/>
</dbReference>
<dbReference type="AlphaFoldDB" id="A0A371K0X6"/>
<dbReference type="InterPro" id="IPR020889">
    <property type="entry name" value="LipoPS_assembly_LptD"/>
</dbReference>
<evidence type="ECO:0000256" key="1">
    <source>
        <dbReference type="ARBA" id="ARBA00023237"/>
    </source>
</evidence>
<evidence type="ECO:0000256" key="2">
    <source>
        <dbReference type="HAMAP-Rule" id="MF_01411"/>
    </source>
</evidence>
<dbReference type="OrthoDB" id="9760225at2"/>
<dbReference type="InterPro" id="IPR050218">
    <property type="entry name" value="LptD"/>
</dbReference>
<reference evidence="5 6" key="1">
    <citation type="submission" date="2018-08" db="EMBL/GenBank/DDBJ databases">
        <title>Lysobacter sp. zong2l5, whole genome shotgun sequence.</title>
        <authorList>
            <person name="Zhang X."/>
            <person name="Feng G."/>
            <person name="Zhu H."/>
        </authorList>
    </citation>
    <scope>NUCLEOTIDE SEQUENCE [LARGE SCALE GENOMIC DNA]</scope>
    <source>
        <strain evidence="6">zong2l5</strain>
    </source>
</reference>
<dbReference type="SUPFAM" id="SSF56935">
    <property type="entry name" value="Porins"/>
    <property type="match status" value="1"/>
</dbReference>
<protein>
    <recommendedName>
        <fullName evidence="2">LPS-assembly protein LptD</fullName>
    </recommendedName>
</protein>
<keyword evidence="2" id="KW-0732">Signal</keyword>
<dbReference type="RefSeq" id="WP_115860134.1">
    <property type="nucleotide sequence ID" value="NZ_QTSU01000002.1"/>
</dbReference>
<evidence type="ECO:0000313" key="5">
    <source>
        <dbReference type="EMBL" id="RDZ27555.1"/>
    </source>
</evidence>
<accession>A0A371K0X6</accession>
<dbReference type="InterPro" id="IPR007543">
    <property type="entry name" value="LptD_C"/>
</dbReference>
<comment type="subcellular location">
    <subcellularLocation>
        <location evidence="2">Cell outer membrane</location>
    </subcellularLocation>
</comment>
<dbReference type="GO" id="GO:0009279">
    <property type="term" value="C:cell outer membrane"/>
    <property type="evidence" value="ECO:0007669"/>
    <property type="project" value="UniProtKB-SubCell"/>
</dbReference>
<sequence length="835" mass="94167" precursor="true">MRKPLRLLPLSLCIAIALPAQAAGEDDENWGLCPIEDVVPAFTDAPTPTGTADQRTAAPTDIDGGTLERAGTDENIVVQDNVRLSRGDQFLGTDKLSYNEGSGKYTAEGNVRYQDGGMRMTAQRASGDQNADTHRIEDVQYQLTQRRGNGGAERIDLAGARGKLVGSTYSTCPPKQRVWELRARQIDLNTDEGMGVAHNATLHIGKVPVLYVPWFKFPIDDRRRTGLLYPAISMSGKNGFDYKQPIYLNLAPNYDATLYPRIMAKRGGAFGGEFRWLYPEGKGELYANFMPSDNLPGDRPSRYFDYANVPLRPEELPDKNRGQFSLKASHSLDANWYAATNLAWVSDKYYLQDFSNSLYGVSAYSIRSDIGLYGRGRHWEASVMADRYQLADYTLTERSLPYDRLPRATFRWAQPFGNWFEAGVDSELVRFQHADEILRFAQSDGKRVSRDVAMPGGSRFDVKPYISLPLEGASWFIRPKLAWRYTAYELETSKARELATVNAQAYAAQQGIPYTPALDARFYDKSPNRSLPITSVDAGLYFDRDTTIGGDRYLHTLEPRVFYLRAPYRDQSALPIFDTDPMTFSWGQLFRDNRYTGADRQADANQLTVALTSRLISEDDGRERLSASIGQIQYFDDSRVTVPGESPIEQGKSAWVADVSVSPNDRWTINGTYQYNPKFRGQDLASIRARYLFGDAGIVNLAYRYRRNPVDRKKDLLEQADLSFLYPINENWSVVGRYYYSLLDKKALEQIAGVQWESCCLAVRVVARRYLRDRTGDLNNSLQVEFELKGLGSAGQNTERVLRRAILGYDRDDLYLVPPSSVTRGQTDPTPDPTL</sequence>
<feature type="chain" id="PRO_5017092446" description="LPS-assembly protein LptD" evidence="2">
    <location>
        <begin position="23"/>
        <end position="835"/>
    </location>
</feature>
<dbReference type="GO" id="GO:1990351">
    <property type="term" value="C:transporter complex"/>
    <property type="evidence" value="ECO:0007669"/>
    <property type="project" value="TreeGrafter"/>
</dbReference>
<dbReference type="GO" id="GO:0043165">
    <property type="term" value="P:Gram-negative-bacterium-type cell outer membrane assembly"/>
    <property type="evidence" value="ECO:0007669"/>
    <property type="project" value="UniProtKB-UniRule"/>
</dbReference>
<feature type="region of interest" description="Disordered" evidence="3">
    <location>
        <begin position="43"/>
        <end position="68"/>
    </location>
</feature>
<comment type="function">
    <text evidence="2">Together with LptE, is involved in the assembly of lipopolysaccharide (LPS) at the surface of the outer membrane.</text>
</comment>
<comment type="caution">
    <text evidence="5">The sequence shown here is derived from an EMBL/GenBank/DDBJ whole genome shotgun (WGS) entry which is preliminary data.</text>
</comment>
<name>A0A371K0X6_9GAMM</name>
<dbReference type="Proteomes" id="UP000264492">
    <property type="component" value="Unassembled WGS sequence"/>
</dbReference>
<comment type="caution">
    <text evidence="2">Lacks conserved residue(s) required for the propagation of feature annotation.</text>
</comment>
<feature type="domain" description="LptD C-terminal" evidence="4">
    <location>
        <begin position="319"/>
        <end position="732"/>
    </location>
</feature>
<dbReference type="Gene3D" id="2.60.450.10">
    <property type="entry name" value="Lipopolysaccharide (LPS) transport protein A like domain"/>
    <property type="match status" value="1"/>
</dbReference>
<gene>
    <name evidence="2" type="primary">lptD</name>
    <name evidence="5" type="ORF">DX914_11515</name>
</gene>
<dbReference type="PANTHER" id="PTHR30189:SF1">
    <property type="entry name" value="LPS-ASSEMBLY PROTEIN LPTD"/>
    <property type="match status" value="1"/>
</dbReference>
<dbReference type="EMBL" id="QTSU01000002">
    <property type="protein sequence ID" value="RDZ27555.1"/>
    <property type="molecule type" value="Genomic_DNA"/>
</dbReference>
<evidence type="ECO:0000313" key="6">
    <source>
        <dbReference type="Proteomes" id="UP000264492"/>
    </source>
</evidence>
<keyword evidence="6" id="KW-1185">Reference proteome</keyword>
<keyword evidence="2" id="KW-0472">Membrane</keyword>
<evidence type="ECO:0000259" key="4">
    <source>
        <dbReference type="Pfam" id="PF04453"/>
    </source>
</evidence>
<dbReference type="GO" id="GO:0015920">
    <property type="term" value="P:lipopolysaccharide transport"/>
    <property type="evidence" value="ECO:0007669"/>
    <property type="project" value="InterPro"/>
</dbReference>
<keyword evidence="1 2" id="KW-0998">Cell outer membrane</keyword>